<evidence type="ECO:0000313" key="3">
    <source>
        <dbReference type="Proteomes" id="UP000635606"/>
    </source>
</evidence>
<gene>
    <name evidence="2" type="ORF">Voc01_039430</name>
</gene>
<accession>A0A8J4EBT6</accession>
<name>A0A8J4EBT6_9ACTN</name>
<proteinExistence type="predicted"/>
<protein>
    <submittedName>
        <fullName evidence="2">Uncharacterized protein</fullName>
    </submittedName>
</protein>
<keyword evidence="3" id="KW-1185">Reference proteome</keyword>
<sequence>MNDPHIAALLWVSTMPERDRRTTDATAGRLFAGMARAIRRLRGRRKPAQPARSAVLQTETSLR</sequence>
<dbReference type="EMBL" id="BOPH01000053">
    <property type="protein sequence ID" value="GIJ69026.1"/>
    <property type="molecule type" value="Genomic_DNA"/>
</dbReference>
<evidence type="ECO:0000313" key="2">
    <source>
        <dbReference type="EMBL" id="GIJ69026.1"/>
    </source>
</evidence>
<dbReference type="Proteomes" id="UP000635606">
    <property type="component" value="Unassembled WGS sequence"/>
</dbReference>
<evidence type="ECO:0000256" key="1">
    <source>
        <dbReference type="SAM" id="MobiDB-lite"/>
    </source>
</evidence>
<organism evidence="2 3">
    <name type="scientific">Virgisporangium ochraceum</name>
    <dbReference type="NCBI Taxonomy" id="65505"/>
    <lineage>
        <taxon>Bacteria</taxon>
        <taxon>Bacillati</taxon>
        <taxon>Actinomycetota</taxon>
        <taxon>Actinomycetes</taxon>
        <taxon>Micromonosporales</taxon>
        <taxon>Micromonosporaceae</taxon>
        <taxon>Virgisporangium</taxon>
    </lineage>
</organism>
<reference evidence="2" key="1">
    <citation type="submission" date="2021-01" db="EMBL/GenBank/DDBJ databases">
        <title>Whole genome shotgun sequence of Virgisporangium ochraceum NBRC 16418.</title>
        <authorList>
            <person name="Komaki H."/>
            <person name="Tamura T."/>
        </authorList>
    </citation>
    <scope>NUCLEOTIDE SEQUENCE</scope>
    <source>
        <strain evidence="2">NBRC 16418</strain>
    </source>
</reference>
<dbReference type="RefSeq" id="WP_203928953.1">
    <property type="nucleotide sequence ID" value="NZ_BOPH01000053.1"/>
</dbReference>
<feature type="region of interest" description="Disordered" evidence="1">
    <location>
        <begin position="42"/>
        <end position="63"/>
    </location>
</feature>
<comment type="caution">
    <text evidence="2">The sequence shown here is derived from an EMBL/GenBank/DDBJ whole genome shotgun (WGS) entry which is preliminary data.</text>
</comment>
<dbReference type="AlphaFoldDB" id="A0A8J4EBT6"/>